<dbReference type="InterPro" id="IPR011009">
    <property type="entry name" value="Kinase-like_dom_sf"/>
</dbReference>
<dbReference type="SMART" id="SM00220">
    <property type="entry name" value="S_TKc"/>
    <property type="match status" value="1"/>
</dbReference>
<dbReference type="GO" id="GO:0007346">
    <property type="term" value="P:regulation of mitotic cell cycle"/>
    <property type="evidence" value="ECO:0007669"/>
    <property type="project" value="TreeGrafter"/>
</dbReference>
<dbReference type="InterPro" id="IPR050108">
    <property type="entry name" value="CDK"/>
</dbReference>
<evidence type="ECO:0000313" key="10">
    <source>
        <dbReference type="EMBL" id="KZV26034.1"/>
    </source>
</evidence>
<evidence type="ECO:0000256" key="2">
    <source>
        <dbReference type="ARBA" id="ARBA00022527"/>
    </source>
</evidence>
<dbReference type="PROSITE" id="PS00108">
    <property type="entry name" value="PROTEIN_KINASE_ST"/>
    <property type="match status" value="1"/>
</dbReference>
<dbReference type="Gene3D" id="1.10.510.10">
    <property type="entry name" value="Transferase(Phosphotransferase) domain 1"/>
    <property type="match status" value="1"/>
</dbReference>
<dbReference type="InterPro" id="IPR008271">
    <property type="entry name" value="Ser/Thr_kinase_AS"/>
</dbReference>
<dbReference type="GO" id="GO:0005524">
    <property type="term" value="F:ATP binding"/>
    <property type="evidence" value="ECO:0007669"/>
    <property type="project" value="UniProtKB-UniRule"/>
</dbReference>
<dbReference type="PROSITE" id="PS00107">
    <property type="entry name" value="PROTEIN_KINASE_ATP"/>
    <property type="match status" value="1"/>
</dbReference>
<dbReference type="AlphaFoldDB" id="A0A2Z7AVZ2"/>
<reference evidence="10 11" key="1">
    <citation type="journal article" date="2015" name="Proc. Natl. Acad. Sci. U.S.A.">
        <title>The resurrection genome of Boea hygrometrica: A blueprint for survival of dehydration.</title>
        <authorList>
            <person name="Xiao L."/>
            <person name="Yang G."/>
            <person name="Zhang L."/>
            <person name="Yang X."/>
            <person name="Zhao S."/>
            <person name="Ji Z."/>
            <person name="Zhou Q."/>
            <person name="Hu M."/>
            <person name="Wang Y."/>
            <person name="Chen M."/>
            <person name="Xu Y."/>
            <person name="Jin H."/>
            <person name="Xiao X."/>
            <person name="Hu G."/>
            <person name="Bao F."/>
            <person name="Hu Y."/>
            <person name="Wan P."/>
            <person name="Li L."/>
            <person name="Deng X."/>
            <person name="Kuang T."/>
            <person name="Xiang C."/>
            <person name="Zhu J.K."/>
            <person name="Oliver M.J."/>
            <person name="He Y."/>
        </authorList>
    </citation>
    <scope>NUCLEOTIDE SEQUENCE [LARGE SCALE GENOMIC DNA]</scope>
    <source>
        <strain evidence="11">cv. XS01</strain>
    </source>
</reference>
<protein>
    <submittedName>
        <fullName evidence="10">Cyclin-dependent kinase G-2-like</fullName>
    </submittedName>
</protein>
<evidence type="ECO:0000256" key="8">
    <source>
        <dbReference type="RuleBase" id="RU000304"/>
    </source>
</evidence>
<keyword evidence="6 7" id="KW-0067">ATP-binding</keyword>
<comment type="similarity">
    <text evidence="1">Belongs to the protein kinase superfamily. CMGC Ser/Thr protein kinase family. CDC2/CDKX subfamily.</text>
</comment>
<dbReference type="SUPFAM" id="SSF56112">
    <property type="entry name" value="Protein kinase-like (PK-like)"/>
    <property type="match status" value="1"/>
</dbReference>
<dbReference type="InterPro" id="IPR017441">
    <property type="entry name" value="Protein_kinase_ATP_BS"/>
</dbReference>
<dbReference type="PANTHER" id="PTHR24056:SF107">
    <property type="entry name" value="CYCLIN-DEPENDENT KINASE 11A-RELATED"/>
    <property type="match status" value="1"/>
</dbReference>
<dbReference type="OrthoDB" id="648396at2759"/>
<evidence type="ECO:0000256" key="5">
    <source>
        <dbReference type="ARBA" id="ARBA00022777"/>
    </source>
</evidence>
<dbReference type="Gene3D" id="3.30.200.20">
    <property type="entry name" value="Phosphorylase Kinase, domain 1"/>
    <property type="match status" value="1"/>
</dbReference>
<evidence type="ECO:0000256" key="4">
    <source>
        <dbReference type="ARBA" id="ARBA00022741"/>
    </source>
</evidence>
<dbReference type="GO" id="GO:0005634">
    <property type="term" value="C:nucleus"/>
    <property type="evidence" value="ECO:0007669"/>
    <property type="project" value="TreeGrafter"/>
</dbReference>
<evidence type="ECO:0000256" key="7">
    <source>
        <dbReference type="PROSITE-ProRule" id="PRU10141"/>
    </source>
</evidence>
<accession>A0A2Z7AVZ2</accession>
<evidence type="ECO:0000256" key="3">
    <source>
        <dbReference type="ARBA" id="ARBA00022679"/>
    </source>
</evidence>
<evidence type="ECO:0000313" key="11">
    <source>
        <dbReference type="Proteomes" id="UP000250235"/>
    </source>
</evidence>
<evidence type="ECO:0000256" key="1">
    <source>
        <dbReference type="ARBA" id="ARBA00006485"/>
    </source>
</evidence>
<dbReference type="PROSITE" id="PS50011">
    <property type="entry name" value="PROTEIN_KINASE_DOM"/>
    <property type="match status" value="1"/>
</dbReference>
<gene>
    <name evidence="10" type="ORF">F511_13912</name>
</gene>
<name>A0A2Z7AVZ2_9LAMI</name>
<evidence type="ECO:0000256" key="6">
    <source>
        <dbReference type="ARBA" id="ARBA00022840"/>
    </source>
</evidence>
<dbReference type="GO" id="GO:0004674">
    <property type="term" value="F:protein serine/threonine kinase activity"/>
    <property type="evidence" value="ECO:0007669"/>
    <property type="project" value="UniProtKB-KW"/>
</dbReference>
<dbReference type="InterPro" id="IPR000719">
    <property type="entry name" value="Prot_kinase_dom"/>
</dbReference>
<organism evidence="10 11">
    <name type="scientific">Dorcoceras hygrometricum</name>
    <dbReference type="NCBI Taxonomy" id="472368"/>
    <lineage>
        <taxon>Eukaryota</taxon>
        <taxon>Viridiplantae</taxon>
        <taxon>Streptophyta</taxon>
        <taxon>Embryophyta</taxon>
        <taxon>Tracheophyta</taxon>
        <taxon>Spermatophyta</taxon>
        <taxon>Magnoliopsida</taxon>
        <taxon>eudicotyledons</taxon>
        <taxon>Gunneridae</taxon>
        <taxon>Pentapetalae</taxon>
        <taxon>asterids</taxon>
        <taxon>lamiids</taxon>
        <taxon>Lamiales</taxon>
        <taxon>Gesneriaceae</taxon>
        <taxon>Didymocarpoideae</taxon>
        <taxon>Trichosporeae</taxon>
        <taxon>Loxocarpinae</taxon>
        <taxon>Dorcoceras</taxon>
    </lineage>
</organism>
<keyword evidence="11" id="KW-1185">Reference proteome</keyword>
<keyword evidence="2 8" id="KW-0723">Serine/threonine-protein kinase</keyword>
<sequence>MATVQHPFNYRMHFPSPKLADEPKPGEVTKITDANQSSFENLGNYGRADDYEMLDAIGEGTYGMVSRAREKKTGKIVAMKEELHGFSRSSLREIDILRSVIGRPWFVEFRQVVMDEYDRVFVVMEYVENDLGRVMDGMSVAFSVWEVKYLMRQLLEGVAFLHENAIMHRDLKPSNILLTDNWTLKICDFGLSKRFEKKFDCHSHYVATLWYRAPELLTKAKTYSCAIDMWSVGCIMAELLLNEALFQGESENDQLRKIANIIGNQDHIFCPVFIKRFPMLSRKGLHLLKKLLAYNPYRRITAEEALNHDWFKEVCV</sequence>
<keyword evidence="4 7" id="KW-0547">Nucleotide-binding</keyword>
<dbReference type="Proteomes" id="UP000250235">
    <property type="component" value="Unassembled WGS sequence"/>
</dbReference>
<feature type="binding site" evidence="7">
    <location>
        <position position="80"/>
    </location>
    <ligand>
        <name>ATP</name>
        <dbReference type="ChEBI" id="CHEBI:30616"/>
    </ligand>
</feature>
<dbReference type="FunFam" id="1.10.510.10:FF:000624">
    <property type="entry name" value="Mitogen-activated protein kinase"/>
    <property type="match status" value="1"/>
</dbReference>
<keyword evidence="5 10" id="KW-0418">Kinase</keyword>
<feature type="domain" description="Protein kinase" evidence="9">
    <location>
        <begin position="51"/>
        <end position="311"/>
    </location>
</feature>
<keyword evidence="3" id="KW-0808">Transferase</keyword>
<dbReference type="Pfam" id="PF00069">
    <property type="entry name" value="Pkinase"/>
    <property type="match status" value="1"/>
</dbReference>
<evidence type="ECO:0000259" key="9">
    <source>
        <dbReference type="PROSITE" id="PS50011"/>
    </source>
</evidence>
<dbReference type="PANTHER" id="PTHR24056">
    <property type="entry name" value="CELL DIVISION PROTEIN KINASE"/>
    <property type="match status" value="1"/>
</dbReference>
<dbReference type="EMBL" id="KV011790">
    <property type="protein sequence ID" value="KZV26034.1"/>
    <property type="molecule type" value="Genomic_DNA"/>
</dbReference>
<proteinExistence type="inferred from homology"/>